<dbReference type="GO" id="GO:0008745">
    <property type="term" value="F:N-acetylmuramoyl-L-alanine amidase activity"/>
    <property type="evidence" value="ECO:0007669"/>
    <property type="project" value="UniProtKB-EC"/>
</dbReference>
<keyword evidence="5" id="KW-1133">Transmembrane helix</keyword>
<comment type="catalytic activity">
    <reaction evidence="1">
        <text>Hydrolyzes the link between N-acetylmuramoyl residues and L-amino acid residues in certain cell-wall glycopeptides.</text>
        <dbReference type="EC" id="3.5.1.28"/>
    </reaction>
</comment>
<dbReference type="PANTHER" id="PTHR30417">
    <property type="entry name" value="N-ACETYLMURAMOYL-L-ALANINE AMIDASE AMID"/>
    <property type="match status" value="1"/>
</dbReference>
<evidence type="ECO:0000256" key="1">
    <source>
        <dbReference type="ARBA" id="ARBA00001561"/>
    </source>
</evidence>
<dbReference type="GO" id="GO:0009254">
    <property type="term" value="P:peptidoglycan turnover"/>
    <property type="evidence" value="ECO:0007669"/>
    <property type="project" value="TreeGrafter"/>
</dbReference>
<dbReference type="SMART" id="SM00644">
    <property type="entry name" value="Ami_2"/>
    <property type="match status" value="1"/>
</dbReference>
<keyword evidence="4" id="KW-0961">Cell wall biogenesis/degradation</keyword>
<dbReference type="Proteomes" id="UP000422744">
    <property type="component" value="Chromosome"/>
</dbReference>
<dbReference type="InterPro" id="IPR051206">
    <property type="entry name" value="NAMLAA_amidase_2"/>
</dbReference>
<evidence type="ECO:0000259" key="6">
    <source>
        <dbReference type="SMART" id="SM00644"/>
    </source>
</evidence>
<dbReference type="SUPFAM" id="SSF55846">
    <property type="entry name" value="N-acetylmuramoyl-L-alanine amidase-like"/>
    <property type="match status" value="1"/>
</dbReference>
<keyword evidence="5" id="KW-0472">Membrane</keyword>
<dbReference type="EC" id="3.5.1.28" evidence="2"/>
<keyword evidence="5" id="KW-0812">Transmembrane</keyword>
<protein>
    <recommendedName>
        <fullName evidence="2">N-acetylmuramoyl-L-alanine amidase</fullName>
        <ecNumber evidence="2">3.5.1.28</ecNumber>
    </recommendedName>
</protein>
<dbReference type="EMBL" id="CP037426">
    <property type="protein sequence ID" value="QGT16843.1"/>
    <property type="molecule type" value="Genomic_DNA"/>
</dbReference>
<keyword evidence="3" id="KW-0378">Hydrolase</keyword>
<evidence type="ECO:0000256" key="5">
    <source>
        <dbReference type="SAM" id="Phobius"/>
    </source>
</evidence>
<feature type="transmembrane region" description="Helical" evidence="5">
    <location>
        <begin position="39"/>
        <end position="57"/>
    </location>
</feature>
<dbReference type="PANTHER" id="PTHR30417:SF1">
    <property type="entry name" value="N-ACETYLMURAMOYL-L-ALANINE AMIDASE AMID"/>
    <property type="match status" value="1"/>
</dbReference>
<evidence type="ECO:0000256" key="3">
    <source>
        <dbReference type="ARBA" id="ARBA00022801"/>
    </source>
</evidence>
<accession>A0A6I6CWD8</accession>
<dbReference type="Gene3D" id="3.40.80.10">
    <property type="entry name" value="Peptidoglycan recognition protein-like"/>
    <property type="match status" value="1"/>
</dbReference>
<dbReference type="InterPro" id="IPR036505">
    <property type="entry name" value="Amidase/PGRP_sf"/>
</dbReference>
<sequence length="525" mass="61186">MILSCKFIQQPYSNYIMKNYLQSVYEDGMKIQLSKVNKYLLVLLITVSAFLISGQVSSSSNIENDFQDLQEKLPLLKDQDLLFLDPASALNYGDRAGKKVLMVIVHHTETSTLKGTKDTLNARGLSVHFIVDRDGSITLMVPLEKEAWHAGISYARVKVDSKLEELRKLNNYSVGIEIVNTGLEPFPEEQMRSVKELILYLMERFKIKRDMIFSHSEIGTIVYDPELGYTMRKPDPHKLFDWELLEKNEIGLHISDRINPKDAKHKMGKTLYKAGDRNEGILKLKQRLNRFFYKIEPWNDKKGNVIFPDNNADYSDEFDENFVWVIYQFSIHNLPREIRKDLPLKLEQADIFPEFFSEYSHGISSSYLTFSEKIKSTLQPCLSKVDYENLLSSLAQYENNISPDASTTLMYKIKLYYDSYLRYRIWSSLYKPFKLNVLEELEILKSGVLSLKSLDSSKAAEVSSLIDSFKVDISLEFQGFEKQWFQEFKNAWRQEFIPSLEEQITWTALHEAILEYLEKAKEEIR</sequence>
<gene>
    <name evidence="7" type="ORF">E0495_06820</name>
</gene>
<dbReference type="AlphaFoldDB" id="A0A6I6CWD8"/>
<dbReference type="GO" id="GO:0009253">
    <property type="term" value="P:peptidoglycan catabolic process"/>
    <property type="evidence" value="ECO:0007669"/>
    <property type="project" value="InterPro"/>
</dbReference>
<reference evidence="7 8" key="1">
    <citation type="submission" date="2019-03" db="EMBL/GenBank/DDBJ databases">
        <title>Wolbachia endosymbiont of Haematobia irritans wIrr.</title>
        <authorList>
            <person name="Parry R.H."/>
            <person name="Asgari S."/>
        </authorList>
    </citation>
    <scope>NUCLEOTIDE SEQUENCE [LARGE SCALE GENOMIC DNA]</scope>
    <source>
        <strain evidence="8">wIrr</strain>
    </source>
</reference>
<evidence type="ECO:0000256" key="4">
    <source>
        <dbReference type="ARBA" id="ARBA00023316"/>
    </source>
</evidence>
<evidence type="ECO:0000256" key="2">
    <source>
        <dbReference type="ARBA" id="ARBA00011901"/>
    </source>
</evidence>
<proteinExistence type="predicted"/>
<feature type="domain" description="N-acetylmuramoyl-L-alanine amidase" evidence="6">
    <location>
        <begin position="88"/>
        <end position="226"/>
    </location>
</feature>
<name>A0A6I6CWD8_WOLPI</name>
<evidence type="ECO:0000313" key="8">
    <source>
        <dbReference type="Proteomes" id="UP000422744"/>
    </source>
</evidence>
<dbReference type="InterPro" id="IPR002502">
    <property type="entry name" value="Amidase_domain"/>
</dbReference>
<dbReference type="Pfam" id="PF01510">
    <property type="entry name" value="Amidase_2"/>
    <property type="match status" value="1"/>
</dbReference>
<dbReference type="GO" id="GO:0071555">
    <property type="term" value="P:cell wall organization"/>
    <property type="evidence" value="ECO:0007669"/>
    <property type="project" value="UniProtKB-KW"/>
</dbReference>
<evidence type="ECO:0000313" key="7">
    <source>
        <dbReference type="EMBL" id="QGT16843.1"/>
    </source>
</evidence>
<organism evidence="7 8">
    <name type="scientific">Wolbachia pipientis</name>
    <dbReference type="NCBI Taxonomy" id="955"/>
    <lineage>
        <taxon>Bacteria</taxon>
        <taxon>Pseudomonadati</taxon>
        <taxon>Pseudomonadota</taxon>
        <taxon>Alphaproteobacteria</taxon>
        <taxon>Rickettsiales</taxon>
        <taxon>Anaplasmataceae</taxon>
        <taxon>Wolbachieae</taxon>
        <taxon>Wolbachia</taxon>
    </lineage>
</organism>
<dbReference type="CDD" id="cd06583">
    <property type="entry name" value="PGRP"/>
    <property type="match status" value="1"/>
</dbReference>